<dbReference type="Proteomes" id="UP001221757">
    <property type="component" value="Unassembled WGS sequence"/>
</dbReference>
<gene>
    <name evidence="1" type="ORF">B0H17DRAFT_1126916</name>
</gene>
<name>A0AAD7GT70_MYCRO</name>
<evidence type="ECO:0000313" key="1">
    <source>
        <dbReference type="EMBL" id="KAJ7704614.1"/>
    </source>
</evidence>
<evidence type="ECO:0000313" key="2">
    <source>
        <dbReference type="Proteomes" id="UP001221757"/>
    </source>
</evidence>
<dbReference type="EMBL" id="JARKIE010000010">
    <property type="protein sequence ID" value="KAJ7704614.1"/>
    <property type="molecule type" value="Genomic_DNA"/>
</dbReference>
<keyword evidence="2" id="KW-1185">Reference proteome</keyword>
<sequence length="135" mass="15321">MSGWPNRIAHRWNHILEDFEDRNQVPSLLAPMLQIFYDLSGFAVQPNLQDDNKCDNGHAEMHTYVPPSPAPTLQILYDLPGFAVEPRLQDDNKCDNGHTEMHTYRIIGGWSADRQRMVGGWSADEQQTVRGSSAD</sequence>
<protein>
    <submittedName>
        <fullName evidence="1">Uncharacterized protein</fullName>
    </submittedName>
</protein>
<reference evidence="1" key="1">
    <citation type="submission" date="2023-03" db="EMBL/GenBank/DDBJ databases">
        <title>Massive genome expansion in bonnet fungi (Mycena s.s.) driven by repeated elements and novel gene families across ecological guilds.</title>
        <authorList>
            <consortium name="Lawrence Berkeley National Laboratory"/>
            <person name="Harder C.B."/>
            <person name="Miyauchi S."/>
            <person name="Viragh M."/>
            <person name="Kuo A."/>
            <person name="Thoen E."/>
            <person name="Andreopoulos B."/>
            <person name="Lu D."/>
            <person name="Skrede I."/>
            <person name="Drula E."/>
            <person name="Henrissat B."/>
            <person name="Morin E."/>
            <person name="Kohler A."/>
            <person name="Barry K."/>
            <person name="LaButti K."/>
            <person name="Morin E."/>
            <person name="Salamov A."/>
            <person name="Lipzen A."/>
            <person name="Mereny Z."/>
            <person name="Hegedus B."/>
            <person name="Baldrian P."/>
            <person name="Stursova M."/>
            <person name="Weitz H."/>
            <person name="Taylor A."/>
            <person name="Grigoriev I.V."/>
            <person name="Nagy L.G."/>
            <person name="Martin F."/>
            <person name="Kauserud H."/>
        </authorList>
    </citation>
    <scope>NUCLEOTIDE SEQUENCE</scope>
    <source>
        <strain evidence="1">CBHHK067</strain>
    </source>
</reference>
<dbReference type="AlphaFoldDB" id="A0AAD7GT70"/>
<comment type="caution">
    <text evidence="1">The sequence shown here is derived from an EMBL/GenBank/DDBJ whole genome shotgun (WGS) entry which is preliminary data.</text>
</comment>
<organism evidence="1 2">
    <name type="scientific">Mycena rosella</name>
    <name type="common">Pink bonnet</name>
    <name type="synonym">Agaricus rosellus</name>
    <dbReference type="NCBI Taxonomy" id="1033263"/>
    <lineage>
        <taxon>Eukaryota</taxon>
        <taxon>Fungi</taxon>
        <taxon>Dikarya</taxon>
        <taxon>Basidiomycota</taxon>
        <taxon>Agaricomycotina</taxon>
        <taxon>Agaricomycetes</taxon>
        <taxon>Agaricomycetidae</taxon>
        <taxon>Agaricales</taxon>
        <taxon>Marasmiineae</taxon>
        <taxon>Mycenaceae</taxon>
        <taxon>Mycena</taxon>
    </lineage>
</organism>
<proteinExistence type="predicted"/>
<accession>A0AAD7GT70</accession>